<dbReference type="Pfam" id="PF16353">
    <property type="entry name" value="LacZ_4"/>
    <property type="match status" value="1"/>
</dbReference>
<sequence>MKTKIKKLLPVIISAIPFFMTVSAQNILPYWQDVKVIGVNKEAPRTTFMSYGNEQDARQAIEGAYTDYTKSKWHINLNGTWKFYFTDAYKKLPQNITNADINTDSWHDIKVPGNWELQGFGEAFYVNQPYEFATYNPTPPLLPEENPVGVYRRDIEIPSDWMDRDIFLHLAGAKSGVYVYINGKEVGYSEDSKDPAEFLINPYIQAGKNVLTLKIFRWSTGSWLECQDFLRVSGIERDVFLWSQPKTAIKDFRVVSTLNETYKDGIFKLDIDLKNTNATDKNLTVKYDLTDTKGNSVTSDSKSVTIKGKSLETANFDYTIANVATWTSENPGLYKLVMTVEESGRVVEVVPFKVGFRRIEIKDSDIIVNKKTLRLFYVNGQPIKLKGTNIHETSEDGHYVTPEQMRRNFELMKLNNINSVRLSHYPQDRKFYEMCDEYGLYVYDEANIESHGMYYTIYQDDMRKGAVGHIDGRKRGTLGHNPDYLESHLSRIRNMFERNKNYPSLTIWSLGNEAGNGFNFYNAYTLLKELDKDLMARPVNYERALEEWNTDMIVPQYPSAKSFEYYGKNGRRNENMNNRPYVPSEYSHAMGNSSGNLYDQWVQIYKYPNLQGGYIWEWIDHAVKYKKDGKEIWAYGGDFGKDQPSDGNFVADGIVNPDQNPHPAMAEVKYTHQNVGFEVADPDKRQFKIKNRFYFTDLAGYTVKYRILKNGKSIKESILPLNLAPQDSTIVTIPLPESKTKPGTEYFVNFEVISKKAEHLVPAGHIVAYDQFELPATGEKELYKNTGGSKLAISDAGGKINISSSKVNFVFDKQQGIVTSYNVNGTEYFADGFGIQPNFWRAPVDNDYGNGAPKRLQIWKQSSKDFKVSKAETTGNPDNSVTLSVAYELAAGNDYIVTYKIHPSGVVNAAIKFTAATAEETKAELTAEAKEATQSESAERDRIRRETSKLEVPRIGVRFRIPVAMNQVQYLGRGPEENYPDRHKGTLVGLYKTSAEDMYYPYVRPQENGHHLDTRWVALNQAGGKGILIVADKTIGFNALRNSVEDFDCQESNADYQWRNMSPQEIADKDPEKAKDVLRKQTHESDITPRNFVEVCVDMKQMGVAGYNSWGARPEPEYSIPANKEYNWGFTLVPINNTNEISGKTEYKY</sequence>
<dbReference type="EC" id="3.2.1.23" evidence="5"/>
<comment type="caution">
    <text evidence="13">The sequence shown here is derived from an EMBL/GenBank/DDBJ whole genome shotgun (WGS) entry which is preliminary data.</text>
</comment>
<dbReference type="Gene3D" id="3.20.20.80">
    <property type="entry name" value="Glycosidases"/>
    <property type="match status" value="1"/>
</dbReference>
<evidence type="ECO:0000313" key="14">
    <source>
        <dbReference type="Proteomes" id="UP000555103"/>
    </source>
</evidence>
<dbReference type="InterPro" id="IPR006102">
    <property type="entry name" value="Ig-like_GH2"/>
</dbReference>
<accession>A0A840CK84</accession>
<dbReference type="SUPFAM" id="SSF49785">
    <property type="entry name" value="Galactose-binding domain-like"/>
    <property type="match status" value="1"/>
</dbReference>
<organism evidence="13 14">
    <name type="scientific">Dysgonomonas hofstadii</name>
    <dbReference type="NCBI Taxonomy" id="637886"/>
    <lineage>
        <taxon>Bacteria</taxon>
        <taxon>Pseudomonadati</taxon>
        <taxon>Bacteroidota</taxon>
        <taxon>Bacteroidia</taxon>
        <taxon>Bacteroidales</taxon>
        <taxon>Dysgonomonadaceae</taxon>
        <taxon>Dysgonomonas</taxon>
    </lineage>
</organism>
<dbReference type="InterPro" id="IPR050347">
    <property type="entry name" value="Bact_Beta-galactosidase"/>
</dbReference>
<evidence type="ECO:0000259" key="12">
    <source>
        <dbReference type="SMART" id="SM01038"/>
    </source>
</evidence>
<dbReference type="InterPro" id="IPR004199">
    <property type="entry name" value="B-gal_small/dom_5"/>
</dbReference>
<evidence type="ECO:0000256" key="5">
    <source>
        <dbReference type="ARBA" id="ARBA00012756"/>
    </source>
</evidence>
<evidence type="ECO:0000256" key="3">
    <source>
        <dbReference type="ARBA" id="ARBA00007401"/>
    </source>
</evidence>
<dbReference type="InterPro" id="IPR013783">
    <property type="entry name" value="Ig-like_fold"/>
</dbReference>
<evidence type="ECO:0000256" key="7">
    <source>
        <dbReference type="ARBA" id="ARBA00022837"/>
    </source>
</evidence>
<dbReference type="EMBL" id="JACIEP010000001">
    <property type="protein sequence ID" value="MBB4034438.1"/>
    <property type="molecule type" value="Genomic_DNA"/>
</dbReference>
<gene>
    <name evidence="13" type="ORF">GGR21_000323</name>
</gene>
<dbReference type="SUPFAM" id="SSF74650">
    <property type="entry name" value="Galactose mutarotase-like"/>
    <property type="match status" value="1"/>
</dbReference>
<feature type="region of interest" description="Disordered" evidence="10">
    <location>
        <begin position="1064"/>
        <end position="1083"/>
    </location>
</feature>
<dbReference type="InterPro" id="IPR006103">
    <property type="entry name" value="Glyco_hydro_2_cat"/>
</dbReference>
<dbReference type="Pfam" id="PF02837">
    <property type="entry name" value="Glyco_hydro_2_N"/>
    <property type="match status" value="1"/>
</dbReference>
<evidence type="ECO:0000313" key="13">
    <source>
        <dbReference type="EMBL" id="MBB4034438.1"/>
    </source>
</evidence>
<feature type="domain" description="Beta galactosidase small chain/" evidence="12">
    <location>
        <begin position="801"/>
        <end position="1133"/>
    </location>
</feature>
<comment type="subunit">
    <text evidence="4">Monomer.</text>
</comment>
<dbReference type="Gene3D" id="2.60.40.10">
    <property type="entry name" value="Immunoglobulins"/>
    <property type="match status" value="2"/>
</dbReference>
<dbReference type="Pfam" id="PF00703">
    <property type="entry name" value="Glyco_hydro_2"/>
    <property type="match status" value="1"/>
</dbReference>
<dbReference type="RefSeq" id="WP_183305372.1">
    <property type="nucleotide sequence ID" value="NZ_JACIEP010000001.1"/>
</dbReference>
<dbReference type="Proteomes" id="UP000555103">
    <property type="component" value="Unassembled WGS sequence"/>
</dbReference>
<keyword evidence="8 13" id="KW-0326">Glycosidase</keyword>
<evidence type="ECO:0000256" key="9">
    <source>
        <dbReference type="ARBA" id="ARBA00032230"/>
    </source>
</evidence>
<feature type="signal peptide" evidence="11">
    <location>
        <begin position="1"/>
        <end position="24"/>
    </location>
</feature>
<dbReference type="PRINTS" id="PR00132">
    <property type="entry name" value="GLHYDRLASE2"/>
</dbReference>
<feature type="chain" id="PRO_5032732810" description="beta-galactosidase" evidence="11">
    <location>
        <begin position="25"/>
        <end position="1149"/>
    </location>
</feature>
<dbReference type="InterPro" id="IPR014718">
    <property type="entry name" value="GH-type_carb-bd"/>
</dbReference>
<protein>
    <recommendedName>
        <fullName evidence="5">beta-galactosidase</fullName>
        <ecNumber evidence="5">3.2.1.23</ecNumber>
    </recommendedName>
    <alternativeName>
        <fullName evidence="9">Lactase</fullName>
    </alternativeName>
</protein>
<reference evidence="13 14" key="1">
    <citation type="submission" date="2020-08" db="EMBL/GenBank/DDBJ databases">
        <title>Genomic Encyclopedia of Type Strains, Phase IV (KMG-IV): sequencing the most valuable type-strain genomes for metagenomic binning, comparative biology and taxonomic classification.</title>
        <authorList>
            <person name="Goeker M."/>
        </authorList>
    </citation>
    <scope>NUCLEOTIDE SEQUENCE [LARGE SCALE GENOMIC DNA]</scope>
    <source>
        <strain evidence="13 14">DSM 104969</strain>
    </source>
</reference>
<dbReference type="InterPro" id="IPR036156">
    <property type="entry name" value="Beta-gal/glucu_dom_sf"/>
</dbReference>
<keyword evidence="7" id="KW-0106">Calcium</keyword>
<dbReference type="Pfam" id="PF02836">
    <property type="entry name" value="Glyco_hydro_2_C"/>
    <property type="match status" value="1"/>
</dbReference>
<dbReference type="PANTHER" id="PTHR46323">
    <property type="entry name" value="BETA-GALACTOSIDASE"/>
    <property type="match status" value="1"/>
</dbReference>
<evidence type="ECO:0000256" key="4">
    <source>
        <dbReference type="ARBA" id="ARBA00011245"/>
    </source>
</evidence>
<dbReference type="InterPro" id="IPR017853">
    <property type="entry name" value="GH"/>
</dbReference>
<dbReference type="Gene3D" id="2.70.98.10">
    <property type="match status" value="1"/>
</dbReference>
<proteinExistence type="inferred from homology"/>
<name>A0A840CK84_9BACT</name>
<evidence type="ECO:0000256" key="2">
    <source>
        <dbReference type="ARBA" id="ARBA00001913"/>
    </source>
</evidence>
<dbReference type="Pfam" id="PF02929">
    <property type="entry name" value="Bgal_small_N"/>
    <property type="match status" value="1"/>
</dbReference>
<dbReference type="SUPFAM" id="SSF51445">
    <property type="entry name" value="(Trans)glycosidases"/>
    <property type="match status" value="1"/>
</dbReference>
<dbReference type="InterPro" id="IPR008979">
    <property type="entry name" value="Galactose-bd-like_sf"/>
</dbReference>
<evidence type="ECO:0000256" key="6">
    <source>
        <dbReference type="ARBA" id="ARBA00022801"/>
    </source>
</evidence>
<feature type="region of interest" description="Disordered" evidence="10">
    <location>
        <begin position="926"/>
        <end position="945"/>
    </location>
</feature>
<keyword evidence="14" id="KW-1185">Reference proteome</keyword>
<dbReference type="PANTHER" id="PTHR46323:SF2">
    <property type="entry name" value="BETA-GALACTOSIDASE"/>
    <property type="match status" value="1"/>
</dbReference>
<dbReference type="GO" id="GO:0004565">
    <property type="term" value="F:beta-galactosidase activity"/>
    <property type="evidence" value="ECO:0007669"/>
    <property type="project" value="UniProtKB-EC"/>
</dbReference>
<dbReference type="SMART" id="SM01038">
    <property type="entry name" value="Bgal_small_N"/>
    <property type="match status" value="1"/>
</dbReference>
<dbReference type="Gene3D" id="2.60.120.260">
    <property type="entry name" value="Galactose-binding domain-like"/>
    <property type="match status" value="1"/>
</dbReference>
<comment type="catalytic activity">
    <reaction evidence="1">
        <text>Hydrolysis of terminal non-reducing beta-D-galactose residues in beta-D-galactosides.</text>
        <dbReference type="EC" id="3.2.1.23"/>
    </reaction>
</comment>
<feature type="compositionally biased region" description="Basic and acidic residues" evidence="10">
    <location>
        <begin position="1066"/>
        <end position="1083"/>
    </location>
</feature>
<evidence type="ECO:0000256" key="8">
    <source>
        <dbReference type="ARBA" id="ARBA00023295"/>
    </source>
</evidence>
<dbReference type="AlphaFoldDB" id="A0A840CK84"/>
<dbReference type="GO" id="GO:0009341">
    <property type="term" value="C:beta-galactosidase complex"/>
    <property type="evidence" value="ECO:0007669"/>
    <property type="project" value="InterPro"/>
</dbReference>
<dbReference type="InterPro" id="IPR006101">
    <property type="entry name" value="Glyco_hydro_2"/>
</dbReference>
<dbReference type="GO" id="GO:0005990">
    <property type="term" value="P:lactose catabolic process"/>
    <property type="evidence" value="ECO:0007669"/>
    <property type="project" value="TreeGrafter"/>
</dbReference>
<evidence type="ECO:0000256" key="10">
    <source>
        <dbReference type="SAM" id="MobiDB-lite"/>
    </source>
</evidence>
<dbReference type="InterPro" id="IPR011013">
    <property type="entry name" value="Gal_mutarotase_sf_dom"/>
</dbReference>
<dbReference type="InterPro" id="IPR006104">
    <property type="entry name" value="Glyco_hydro_2_N"/>
</dbReference>
<evidence type="ECO:0000256" key="1">
    <source>
        <dbReference type="ARBA" id="ARBA00001412"/>
    </source>
</evidence>
<dbReference type="InterPro" id="IPR032312">
    <property type="entry name" value="LacZ_4"/>
</dbReference>
<evidence type="ECO:0000256" key="11">
    <source>
        <dbReference type="SAM" id="SignalP"/>
    </source>
</evidence>
<comment type="similarity">
    <text evidence="3">Belongs to the glycosyl hydrolase 2 family.</text>
</comment>
<dbReference type="SUPFAM" id="SSF49303">
    <property type="entry name" value="beta-Galactosidase/glucuronidase domain"/>
    <property type="match status" value="2"/>
</dbReference>
<keyword evidence="6 13" id="KW-0378">Hydrolase</keyword>
<dbReference type="GO" id="GO:0030246">
    <property type="term" value="F:carbohydrate binding"/>
    <property type="evidence" value="ECO:0007669"/>
    <property type="project" value="InterPro"/>
</dbReference>
<comment type="cofactor">
    <cofactor evidence="2">
        <name>Ca(2+)</name>
        <dbReference type="ChEBI" id="CHEBI:29108"/>
    </cofactor>
</comment>
<keyword evidence="11" id="KW-0732">Signal</keyword>